<organism evidence="2 3">
    <name type="scientific">Candidatus Accumulibacter contiguus</name>
    <dbReference type="NCBI Taxonomy" id="2954381"/>
    <lineage>
        <taxon>Bacteria</taxon>
        <taxon>Pseudomonadati</taxon>
        <taxon>Pseudomonadota</taxon>
        <taxon>Betaproteobacteria</taxon>
        <taxon>Candidatus Accumulibacter</taxon>
    </lineage>
</organism>
<comment type="caution">
    <text evidence="2">The sequence shown here is derived from an EMBL/GenBank/DDBJ whole genome shotgun (WGS) entry which is preliminary data.</text>
</comment>
<evidence type="ECO:0000313" key="3">
    <source>
        <dbReference type="Proteomes" id="UP000886469"/>
    </source>
</evidence>
<evidence type="ECO:0000313" key="2">
    <source>
        <dbReference type="EMBL" id="NMQ07642.1"/>
    </source>
</evidence>
<keyword evidence="3" id="KW-1185">Reference proteome</keyword>
<proteinExistence type="predicted"/>
<dbReference type="Proteomes" id="UP000886469">
    <property type="component" value="Unassembled WGS sequence"/>
</dbReference>
<keyword evidence="1" id="KW-1133">Transmembrane helix</keyword>
<keyword evidence="1" id="KW-0812">Transmembrane</keyword>
<keyword evidence="1" id="KW-0472">Membrane</keyword>
<dbReference type="EMBL" id="SPMX01000086">
    <property type="protein sequence ID" value="NMQ07642.1"/>
    <property type="molecule type" value="Genomic_DNA"/>
</dbReference>
<feature type="transmembrane region" description="Helical" evidence="1">
    <location>
        <begin position="6"/>
        <end position="23"/>
    </location>
</feature>
<evidence type="ECO:0000256" key="1">
    <source>
        <dbReference type="SAM" id="Phobius"/>
    </source>
</evidence>
<reference evidence="2" key="1">
    <citation type="submission" date="2019-03" db="EMBL/GenBank/DDBJ databases">
        <title>Metabolic reconstructions from genomes of highly enriched 'Candidatus Accumulibacter' and 'Candidatus Competibacter' bioreactor populations.</title>
        <authorList>
            <person name="Annavajhala M.K."/>
            <person name="Welles L."/>
            <person name="Abbas B."/>
            <person name="Sorokin D."/>
            <person name="Park H."/>
            <person name="Van Loosdrecht M."/>
            <person name="Chandran K."/>
        </authorList>
    </citation>
    <scope>NUCLEOTIDE SEQUENCE</scope>
    <source>
        <strain evidence="2">SBR_L</strain>
    </source>
</reference>
<protein>
    <submittedName>
        <fullName evidence="2">Uncharacterized protein</fullName>
    </submittedName>
</protein>
<sequence>MLEEWIVYGVVICATIYATWRLLPGVLRDALAERCANLAQRLGLASANARSPAQGASRRASGGCGACTGCATRNAPGNVMIIKDLRTDLPGALEVSR</sequence>
<dbReference type="RefSeq" id="WP_169071900.1">
    <property type="nucleotide sequence ID" value="NZ_SPMX01000086.1"/>
</dbReference>
<gene>
    <name evidence="2" type="ORF">E4Q08_21580</name>
</gene>
<accession>A0ABX1TD85</accession>
<name>A0ABX1TD85_9PROT</name>